<dbReference type="EMBL" id="CAJNOB010000070">
    <property type="protein sequence ID" value="CAF0705048.1"/>
    <property type="molecule type" value="Genomic_DNA"/>
</dbReference>
<sequence>MEEARLELESVDPVWARSLFSFAYRQGDRHGSRRLFSIGVEVTELNPACTSVINAVNHALRHSASFH</sequence>
<comment type="caution">
    <text evidence="1">The sequence shown here is derived from an EMBL/GenBank/DDBJ whole genome shotgun (WGS) entry which is preliminary data.</text>
</comment>
<reference evidence="1" key="1">
    <citation type="submission" date="2021-02" db="EMBL/GenBank/DDBJ databases">
        <authorList>
            <person name="Cremers G."/>
            <person name="Picone N."/>
        </authorList>
    </citation>
    <scope>NUCLEOTIDE SEQUENCE</scope>
    <source>
        <strain evidence="1">PQ17</strain>
    </source>
</reference>
<dbReference type="Proteomes" id="UP000663859">
    <property type="component" value="Unassembled WGS sequence"/>
</dbReference>
<organism evidence="1 2">
    <name type="scientific">Candidatus Methylacidithermus pantelleriae</name>
    <dbReference type="NCBI Taxonomy" id="2744239"/>
    <lineage>
        <taxon>Bacteria</taxon>
        <taxon>Pseudomonadati</taxon>
        <taxon>Verrucomicrobiota</taxon>
        <taxon>Methylacidiphilae</taxon>
        <taxon>Methylacidiphilales</taxon>
        <taxon>Methylacidiphilaceae</taxon>
        <taxon>Candidatus Methylacidithermus</taxon>
    </lineage>
</organism>
<proteinExistence type="predicted"/>
<accession>A0A8J2FTJ5</accession>
<dbReference type="AlphaFoldDB" id="A0A8J2FTJ5"/>
<gene>
    <name evidence="1" type="ORF">MPNT_80084</name>
</gene>
<protein>
    <submittedName>
        <fullName evidence="1">Uncharacterized protein</fullName>
    </submittedName>
</protein>
<evidence type="ECO:0000313" key="1">
    <source>
        <dbReference type="EMBL" id="CAF0705048.1"/>
    </source>
</evidence>
<dbReference type="RefSeq" id="WP_174582606.1">
    <property type="nucleotide sequence ID" value="NZ_CAJNOB010000070.1"/>
</dbReference>
<keyword evidence="2" id="KW-1185">Reference proteome</keyword>
<name>A0A8J2FTJ5_9BACT</name>
<evidence type="ECO:0000313" key="2">
    <source>
        <dbReference type="Proteomes" id="UP000663859"/>
    </source>
</evidence>